<dbReference type="PANTHER" id="PTHR23235:SF120">
    <property type="entry name" value="KRUPPEL-LIKE FACTOR 15"/>
    <property type="match status" value="1"/>
</dbReference>
<evidence type="ECO:0000256" key="1">
    <source>
        <dbReference type="ARBA" id="ARBA00004123"/>
    </source>
</evidence>
<evidence type="ECO:0000256" key="5">
    <source>
        <dbReference type="ARBA" id="ARBA00022771"/>
    </source>
</evidence>
<evidence type="ECO:0000259" key="12">
    <source>
        <dbReference type="PROSITE" id="PS51915"/>
    </source>
</evidence>
<dbReference type="SMART" id="SM00868">
    <property type="entry name" value="zf-AD"/>
    <property type="match status" value="1"/>
</dbReference>
<feature type="domain" description="ZAD" evidence="12">
    <location>
        <begin position="13"/>
        <end position="91"/>
    </location>
</feature>
<dbReference type="SUPFAM" id="SSF57716">
    <property type="entry name" value="Glucocorticoid receptor-like (DNA-binding domain)"/>
    <property type="match status" value="1"/>
</dbReference>
<protein>
    <submittedName>
        <fullName evidence="13">Uncharacterized protein</fullName>
    </submittedName>
</protein>
<dbReference type="FunFam" id="3.30.160.60:FF:000303">
    <property type="entry name" value="Zinc finger protein 41"/>
    <property type="match status" value="1"/>
</dbReference>
<evidence type="ECO:0000256" key="7">
    <source>
        <dbReference type="ARBA" id="ARBA00023125"/>
    </source>
</evidence>
<keyword evidence="7" id="KW-0238">DNA-binding</keyword>
<dbReference type="EMBL" id="JAVRBK010000003">
    <property type="protein sequence ID" value="KAK5646024.1"/>
    <property type="molecule type" value="Genomic_DNA"/>
</dbReference>
<feature type="domain" description="C2H2-type" evidence="11">
    <location>
        <begin position="200"/>
        <end position="222"/>
    </location>
</feature>
<feature type="domain" description="C2H2-type" evidence="11">
    <location>
        <begin position="394"/>
        <end position="421"/>
    </location>
</feature>
<feature type="domain" description="C2H2-type" evidence="11">
    <location>
        <begin position="172"/>
        <end position="199"/>
    </location>
</feature>
<feature type="binding site" evidence="10">
    <location>
        <position position="64"/>
    </location>
    <ligand>
        <name>Zn(2+)</name>
        <dbReference type="ChEBI" id="CHEBI:29105"/>
    </ligand>
</feature>
<dbReference type="GO" id="GO:0005634">
    <property type="term" value="C:nucleus"/>
    <property type="evidence" value="ECO:0007669"/>
    <property type="project" value="UniProtKB-SubCell"/>
</dbReference>
<keyword evidence="4" id="KW-0677">Repeat</keyword>
<dbReference type="SUPFAM" id="SSF57667">
    <property type="entry name" value="beta-beta-alpha zinc fingers"/>
    <property type="match status" value="6"/>
</dbReference>
<organism evidence="13 14">
    <name type="scientific">Pyrocoelia pectoralis</name>
    <dbReference type="NCBI Taxonomy" id="417401"/>
    <lineage>
        <taxon>Eukaryota</taxon>
        <taxon>Metazoa</taxon>
        <taxon>Ecdysozoa</taxon>
        <taxon>Arthropoda</taxon>
        <taxon>Hexapoda</taxon>
        <taxon>Insecta</taxon>
        <taxon>Pterygota</taxon>
        <taxon>Neoptera</taxon>
        <taxon>Endopterygota</taxon>
        <taxon>Coleoptera</taxon>
        <taxon>Polyphaga</taxon>
        <taxon>Elateriformia</taxon>
        <taxon>Elateroidea</taxon>
        <taxon>Lampyridae</taxon>
        <taxon>Lampyrinae</taxon>
        <taxon>Pyrocoelia</taxon>
    </lineage>
</organism>
<evidence type="ECO:0000256" key="8">
    <source>
        <dbReference type="ARBA" id="ARBA00023242"/>
    </source>
</evidence>
<dbReference type="FunFam" id="3.30.160.60:FF:000557">
    <property type="entry name" value="zinc finger and SCAN domain-containing protein 29"/>
    <property type="match status" value="1"/>
</dbReference>
<keyword evidence="3 10" id="KW-0479">Metal-binding</keyword>
<feature type="domain" description="C2H2-type" evidence="11">
    <location>
        <begin position="506"/>
        <end position="533"/>
    </location>
</feature>
<feature type="binding site" evidence="10">
    <location>
        <position position="15"/>
    </location>
    <ligand>
        <name>Zn(2+)</name>
        <dbReference type="ChEBI" id="CHEBI:29105"/>
    </ligand>
</feature>
<dbReference type="PROSITE" id="PS50157">
    <property type="entry name" value="ZINC_FINGER_C2H2_2"/>
    <property type="match status" value="11"/>
</dbReference>
<evidence type="ECO:0000256" key="3">
    <source>
        <dbReference type="ARBA" id="ARBA00022723"/>
    </source>
</evidence>
<dbReference type="Proteomes" id="UP001329430">
    <property type="component" value="Chromosome 3"/>
</dbReference>
<dbReference type="Pfam" id="PF07776">
    <property type="entry name" value="zf-AD"/>
    <property type="match status" value="1"/>
</dbReference>
<comment type="similarity">
    <text evidence="2">Belongs to the krueppel C2H2-type zinc-finger protein family.</text>
</comment>
<proteinExistence type="inferred from homology"/>
<evidence type="ECO:0000256" key="4">
    <source>
        <dbReference type="ARBA" id="ARBA00022737"/>
    </source>
</evidence>
<dbReference type="GO" id="GO:0000978">
    <property type="term" value="F:RNA polymerase II cis-regulatory region sequence-specific DNA binding"/>
    <property type="evidence" value="ECO:0007669"/>
    <property type="project" value="TreeGrafter"/>
</dbReference>
<keyword evidence="5 9" id="KW-0863">Zinc-finger</keyword>
<evidence type="ECO:0000313" key="13">
    <source>
        <dbReference type="EMBL" id="KAK5646024.1"/>
    </source>
</evidence>
<dbReference type="PANTHER" id="PTHR23235">
    <property type="entry name" value="KRUEPPEL-LIKE TRANSCRIPTION FACTOR"/>
    <property type="match status" value="1"/>
</dbReference>
<name>A0AAN7VLL3_9COLE</name>
<dbReference type="FunFam" id="3.30.160.60:FF:000065">
    <property type="entry name" value="B-cell CLL/lymphoma 6, member B"/>
    <property type="match status" value="1"/>
</dbReference>
<feature type="binding site" evidence="10">
    <location>
        <position position="18"/>
    </location>
    <ligand>
        <name>Zn(2+)</name>
        <dbReference type="ChEBI" id="CHEBI:29105"/>
    </ligand>
</feature>
<dbReference type="GO" id="GO:0000981">
    <property type="term" value="F:DNA-binding transcription factor activity, RNA polymerase II-specific"/>
    <property type="evidence" value="ECO:0007669"/>
    <property type="project" value="TreeGrafter"/>
</dbReference>
<dbReference type="Pfam" id="PF00096">
    <property type="entry name" value="zf-C2H2"/>
    <property type="match status" value="10"/>
</dbReference>
<dbReference type="FunFam" id="3.30.160.60:FF:001397">
    <property type="entry name" value="Datilografo, isoform A"/>
    <property type="match status" value="1"/>
</dbReference>
<keyword evidence="6 10" id="KW-0862">Zinc</keyword>
<feature type="domain" description="C2H2-type" evidence="11">
    <location>
        <begin position="310"/>
        <end position="337"/>
    </location>
</feature>
<evidence type="ECO:0000256" key="6">
    <source>
        <dbReference type="ARBA" id="ARBA00022833"/>
    </source>
</evidence>
<sequence length="544" mass="61891">MEDNLKVKNDYPYVCRACLTEEGEFQSVFVPDENSGLKIHLAEMIMAYTSLQITLGDGLPEHICIACANKVVHLYLFKQQCEQSDAILREQLCKSLNRTYAISEEHRLTAEALHIDPSVLDVVIKPEATVNEEPLAKVEMCTTIAQNYDISFTSSDHGSELEDVTDPKSLHISCDICFKTFTRLNYLNRHKRVHASQNEYVCNICNKGFARNDLLVRHQVVHDIKLEDSISHYNSTVESEIVDESRVQEKLVEDLEIKWVHDDKQFVTNDELITYSQSTNSLQCDMCNKRFTKTSHYNRHLKIHSKVKGYTCHLCNKGFARSEQLVNHMNAHSGVKPHVCNICTKGFNQVSNLKDHMRTHNGEKPFLCSICGKGFNQLGNLRQHTVRHSGVKAHLCSTCGSGFASKGELCAHLRKHTGARPFVCPICNHGFTTSSSLTKHKRIHSGEKPYECDVCKMKFSRSGILARHKRTHTGEKPYVCKYCTKAFSQSNDLSSHLRIHTGEKPYVCDTCGNCFRQSSALKTHKKTHLDKTQILEIEKYCNYT</sequence>
<dbReference type="Gene3D" id="3.30.160.60">
    <property type="entry name" value="Classic Zinc Finger"/>
    <property type="match status" value="11"/>
</dbReference>
<dbReference type="FunFam" id="3.30.160.60:FF:003288">
    <property type="entry name" value="Uncharacterized protein"/>
    <property type="match status" value="1"/>
</dbReference>
<dbReference type="PROSITE" id="PS51915">
    <property type="entry name" value="ZAD"/>
    <property type="match status" value="1"/>
</dbReference>
<evidence type="ECO:0000256" key="10">
    <source>
        <dbReference type="PROSITE-ProRule" id="PRU01263"/>
    </source>
</evidence>
<evidence type="ECO:0000259" key="11">
    <source>
        <dbReference type="PROSITE" id="PS50157"/>
    </source>
</evidence>
<feature type="domain" description="C2H2-type" evidence="11">
    <location>
        <begin position="478"/>
        <end position="505"/>
    </location>
</feature>
<dbReference type="Gene3D" id="3.40.1800.20">
    <property type="match status" value="1"/>
</dbReference>
<reference evidence="13 14" key="1">
    <citation type="journal article" date="2024" name="Insects">
        <title>An Improved Chromosome-Level Genome Assembly of the Firefly Pyrocoelia pectoralis.</title>
        <authorList>
            <person name="Fu X."/>
            <person name="Meyer-Rochow V.B."/>
            <person name="Ballantyne L."/>
            <person name="Zhu X."/>
        </authorList>
    </citation>
    <scope>NUCLEOTIDE SEQUENCE [LARGE SCALE GENOMIC DNA]</scope>
    <source>
        <strain evidence="13">XCY_ONT2</strain>
    </source>
</reference>
<feature type="domain" description="C2H2-type" evidence="11">
    <location>
        <begin position="338"/>
        <end position="365"/>
    </location>
</feature>
<dbReference type="GO" id="GO:0008270">
    <property type="term" value="F:zinc ion binding"/>
    <property type="evidence" value="ECO:0007669"/>
    <property type="project" value="UniProtKB-UniRule"/>
</dbReference>
<feature type="binding site" evidence="10">
    <location>
        <position position="67"/>
    </location>
    <ligand>
        <name>Zn(2+)</name>
        <dbReference type="ChEBI" id="CHEBI:29105"/>
    </ligand>
</feature>
<evidence type="ECO:0000313" key="14">
    <source>
        <dbReference type="Proteomes" id="UP001329430"/>
    </source>
</evidence>
<feature type="domain" description="C2H2-type" evidence="11">
    <location>
        <begin position="422"/>
        <end position="449"/>
    </location>
</feature>
<dbReference type="FunFam" id="3.30.160.60:FF:002343">
    <property type="entry name" value="Zinc finger protein 33A"/>
    <property type="match status" value="1"/>
</dbReference>
<comment type="subcellular location">
    <subcellularLocation>
        <location evidence="1">Nucleus</location>
    </subcellularLocation>
</comment>
<evidence type="ECO:0000256" key="9">
    <source>
        <dbReference type="PROSITE-ProRule" id="PRU00042"/>
    </source>
</evidence>
<dbReference type="FunFam" id="3.30.160.60:FF:001004">
    <property type="entry name" value="Zinc finger protein 426"/>
    <property type="match status" value="1"/>
</dbReference>
<evidence type="ECO:0000256" key="2">
    <source>
        <dbReference type="ARBA" id="ARBA00006991"/>
    </source>
</evidence>
<dbReference type="InterPro" id="IPR013087">
    <property type="entry name" value="Znf_C2H2_type"/>
</dbReference>
<comment type="caution">
    <text evidence="13">The sequence shown here is derived from an EMBL/GenBank/DDBJ whole genome shotgun (WGS) entry which is preliminary data.</text>
</comment>
<gene>
    <name evidence="13" type="ORF">RI129_004488</name>
</gene>
<feature type="domain" description="C2H2-type" evidence="11">
    <location>
        <begin position="366"/>
        <end position="393"/>
    </location>
</feature>
<dbReference type="PROSITE" id="PS00028">
    <property type="entry name" value="ZINC_FINGER_C2H2_1"/>
    <property type="match status" value="11"/>
</dbReference>
<keyword evidence="14" id="KW-1185">Reference proteome</keyword>
<accession>A0AAN7VLL3</accession>
<keyword evidence="8" id="KW-0539">Nucleus</keyword>
<dbReference type="InterPro" id="IPR012934">
    <property type="entry name" value="Znf_AD"/>
</dbReference>
<dbReference type="InterPro" id="IPR036236">
    <property type="entry name" value="Znf_C2H2_sf"/>
</dbReference>
<feature type="domain" description="C2H2-type" evidence="11">
    <location>
        <begin position="450"/>
        <end position="477"/>
    </location>
</feature>
<dbReference type="AlphaFoldDB" id="A0AAN7VLL3"/>
<dbReference type="SMART" id="SM00355">
    <property type="entry name" value="ZnF_C2H2"/>
    <property type="match status" value="11"/>
</dbReference>
<feature type="domain" description="C2H2-type" evidence="11">
    <location>
        <begin position="282"/>
        <end position="309"/>
    </location>
</feature>